<dbReference type="SUPFAM" id="SSF55785">
    <property type="entry name" value="PYP-like sensor domain (PAS domain)"/>
    <property type="match status" value="1"/>
</dbReference>
<reference evidence="4" key="1">
    <citation type="submission" date="2024-06" db="EMBL/GenBank/DDBJ databases">
        <authorList>
            <consortium name="consrtm"/>
            <person name="Uemura M."/>
            <person name="Terahara T."/>
        </authorList>
    </citation>
    <scope>NUCLEOTIDE SEQUENCE</scope>
    <source>
        <strain evidence="4">KM77-8</strain>
    </source>
</reference>
<dbReference type="InterPro" id="IPR013656">
    <property type="entry name" value="PAS_4"/>
</dbReference>
<reference evidence="4" key="2">
    <citation type="submission" date="2024-07" db="EMBL/GenBank/DDBJ databases">
        <title>Streptomyces haneummycinica sp. nov., a new antibiotic-producing actinobacterium isolated from marine sediment.</title>
        <authorList>
            <person name="Uemura M."/>
            <person name="Hamada M."/>
            <person name="Hirano S."/>
            <person name="Kobayashi K."/>
            <person name="Ohshiro T."/>
            <person name="Kobayashi T."/>
            <person name="Terahara T."/>
        </authorList>
    </citation>
    <scope>NUCLEOTIDE SEQUENCE</scope>
    <source>
        <strain evidence="4">KM77-8</strain>
    </source>
</reference>
<dbReference type="CDD" id="cd00130">
    <property type="entry name" value="PAS"/>
    <property type="match status" value="1"/>
</dbReference>
<dbReference type="AlphaFoldDB" id="A0AAT9HK69"/>
<dbReference type="PANTHER" id="PTHR43156">
    <property type="entry name" value="STAGE II SPORULATION PROTEIN E-RELATED"/>
    <property type="match status" value="1"/>
</dbReference>
<dbReference type="Gene3D" id="3.30.450.20">
    <property type="entry name" value="PAS domain"/>
    <property type="match status" value="1"/>
</dbReference>
<dbReference type="NCBIfam" id="TIGR00229">
    <property type="entry name" value="sensory_box"/>
    <property type="match status" value="1"/>
</dbReference>
<sequence length="472" mass="50439">MPAGCLITAERPGVETSPAGRAFQQATLAMSVLDTRQRFVRLNDAACAAMGRPEEELAGRTLKEAAWCSEHTRRIERELRRVAETGEPVHHESCGRAPSASRLHAWNVEMWPVRDVAGTVVGTAMTGFDSTEQYHARRRLGLLNEAATAIGTTLDVVRTAEELVEFLVPEIADFAAVDLLDWVLGADEPRTGPAPEWCCAVRRTPSPPPRARPRPPCPSDGRTSARPSPRPRGHCGRAGRCSPRPANRMSHGGWPNGAFPPRTAAPASTPSGGSAARPRHHARRRARRPQHPARGYADDDAVLAEELASRAAVCVDNARRFARERTTALALQHSLLPTGLPGQAAVEVAHRYLPSASAAGIGGDWFDVIPLAGSRVALVVGDVVGHGIPPRPPWAGSAWPCAPSPTWTSVPTNSSPTSTTWSPIWPPTTAWTSPNSAPPVCTPSTTRSPACWPWPPPAIPRPPSCCPTGRAG</sequence>
<proteinExistence type="predicted"/>
<evidence type="ECO:0000259" key="3">
    <source>
        <dbReference type="PROSITE" id="PS50112"/>
    </source>
</evidence>
<evidence type="ECO:0000256" key="2">
    <source>
        <dbReference type="SAM" id="MobiDB-lite"/>
    </source>
</evidence>
<dbReference type="GO" id="GO:0016791">
    <property type="term" value="F:phosphatase activity"/>
    <property type="evidence" value="ECO:0007669"/>
    <property type="project" value="TreeGrafter"/>
</dbReference>
<dbReference type="InterPro" id="IPR035965">
    <property type="entry name" value="PAS-like_dom_sf"/>
</dbReference>
<dbReference type="InterPro" id="IPR000014">
    <property type="entry name" value="PAS"/>
</dbReference>
<dbReference type="Gene3D" id="3.60.40.10">
    <property type="entry name" value="PPM-type phosphatase domain"/>
    <property type="match status" value="1"/>
</dbReference>
<accession>A0AAT9HK69</accession>
<gene>
    <name evidence="4" type="ORF">SHKM778_41090</name>
</gene>
<name>A0AAT9HK69_9ACTN</name>
<dbReference type="PANTHER" id="PTHR43156:SF2">
    <property type="entry name" value="STAGE II SPORULATION PROTEIN E"/>
    <property type="match status" value="1"/>
</dbReference>
<dbReference type="Pfam" id="PF08448">
    <property type="entry name" value="PAS_4"/>
    <property type="match status" value="1"/>
</dbReference>
<feature type="compositionally biased region" description="Basic residues" evidence="2">
    <location>
        <begin position="277"/>
        <end position="291"/>
    </location>
</feature>
<dbReference type="InterPro" id="IPR052016">
    <property type="entry name" value="Bact_Sigma-Reg"/>
</dbReference>
<organism evidence="4">
    <name type="scientific">Streptomyces haneummycinicus</name>
    <dbReference type="NCBI Taxonomy" id="3074435"/>
    <lineage>
        <taxon>Bacteria</taxon>
        <taxon>Bacillati</taxon>
        <taxon>Actinomycetota</taxon>
        <taxon>Actinomycetes</taxon>
        <taxon>Kitasatosporales</taxon>
        <taxon>Streptomycetaceae</taxon>
        <taxon>Streptomyces</taxon>
    </lineage>
</organism>
<protein>
    <recommendedName>
        <fullName evidence="3">PAS domain-containing protein</fullName>
    </recommendedName>
</protein>
<evidence type="ECO:0000313" key="4">
    <source>
        <dbReference type="EMBL" id="BFO17721.1"/>
    </source>
</evidence>
<dbReference type="InterPro" id="IPR036457">
    <property type="entry name" value="PPM-type-like_dom_sf"/>
</dbReference>
<keyword evidence="1" id="KW-0378">Hydrolase</keyword>
<feature type="compositionally biased region" description="Pro residues" evidence="2">
    <location>
        <begin position="205"/>
        <end position="218"/>
    </location>
</feature>
<feature type="region of interest" description="Disordered" evidence="2">
    <location>
        <begin position="193"/>
        <end position="297"/>
    </location>
</feature>
<feature type="compositionally biased region" description="Low complexity" evidence="2">
    <location>
        <begin position="259"/>
        <end position="276"/>
    </location>
</feature>
<feature type="domain" description="PAS" evidence="3">
    <location>
        <begin position="21"/>
        <end position="86"/>
    </location>
</feature>
<evidence type="ECO:0000256" key="1">
    <source>
        <dbReference type="ARBA" id="ARBA00022801"/>
    </source>
</evidence>
<dbReference type="SMART" id="SM00091">
    <property type="entry name" value="PAS"/>
    <property type="match status" value="1"/>
</dbReference>
<dbReference type="EMBL" id="AP035768">
    <property type="protein sequence ID" value="BFO17721.1"/>
    <property type="molecule type" value="Genomic_DNA"/>
</dbReference>
<dbReference type="PROSITE" id="PS50112">
    <property type="entry name" value="PAS"/>
    <property type="match status" value="1"/>
</dbReference>